<reference evidence="1" key="2">
    <citation type="submission" date="2022-04" db="EMBL/GenBank/DDBJ databases">
        <authorList>
            <person name="Bromfield E.S.P."/>
            <person name="Cloutier S."/>
        </authorList>
    </citation>
    <scope>NUCLEOTIDE SEQUENCE</scope>
    <source>
        <strain evidence="1">1S5</strain>
    </source>
</reference>
<dbReference type="RefSeq" id="WP_166095600.1">
    <property type="nucleotide sequence ID" value="NZ_CP096251.1"/>
</dbReference>
<sequence>MKYGDFSSLVQLGVGLHVGTALLQMYGELGVAPLVRTIGRTRSLFLAPDGERPPKALEEELDRLESRCEIFKIRLFQEYRKYVRINSFVAVLLAIVLVAIAYKAQDDVIEGYEWTTVVMFALSLLPAPSTLGALWVDANRQVKPMKDEADDLEKRALASA</sequence>
<organism evidence="1 2">
    <name type="scientific">Bradyrhizobium barranii subsp. apii</name>
    <dbReference type="NCBI Taxonomy" id="2819348"/>
    <lineage>
        <taxon>Bacteria</taxon>
        <taxon>Pseudomonadati</taxon>
        <taxon>Pseudomonadota</taxon>
        <taxon>Alphaproteobacteria</taxon>
        <taxon>Hyphomicrobiales</taxon>
        <taxon>Nitrobacteraceae</taxon>
        <taxon>Bradyrhizobium</taxon>
        <taxon>Bradyrhizobium barranii</taxon>
    </lineage>
</organism>
<evidence type="ECO:0000313" key="2">
    <source>
        <dbReference type="Proteomes" id="UP000551709"/>
    </source>
</evidence>
<reference evidence="1" key="1">
    <citation type="journal article" date="2017" name="Syst. Appl. Microbiol.">
        <title>Soybeans inoculated with root zone soils of Canadian native legumes harbour diverse and novel Bradyrhizobium spp. that possess agricultural potential.</title>
        <authorList>
            <person name="Bromfield E.S.P."/>
            <person name="Cloutier S."/>
            <person name="Tambong J.T."/>
            <person name="Tran Thi T.V."/>
        </authorList>
    </citation>
    <scope>NUCLEOTIDE SEQUENCE</scope>
    <source>
        <strain evidence="1">1S5</strain>
    </source>
</reference>
<evidence type="ECO:0000313" key="1">
    <source>
        <dbReference type="EMBL" id="UPT84277.1"/>
    </source>
</evidence>
<name>A0A8T5VJ25_9BRAD</name>
<dbReference type="AlphaFoldDB" id="A0A8T5VJ25"/>
<proteinExistence type="predicted"/>
<gene>
    <name evidence="1" type="ORF">HAP41_0000028320</name>
</gene>
<dbReference type="EMBL" id="CP096255">
    <property type="protein sequence ID" value="UPT84277.1"/>
    <property type="molecule type" value="Genomic_DNA"/>
</dbReference>
<accession>A0A8T5VJ25</accession>
<protein>
    <submittedName>
        <fullName evidence="1">Uncharacterized protein</fullName>
    </submittedName>
</protein>
<dbReference type="Proteomes" id="UP000551709">
    <property type="component" value="Chromosome"/>
</dbReference>